<dbReference type="EMBL" id="ASHM01090849">
    <property type="protein sequence ID" value="PNX63591.1"/>
    <property type="molecule type" value="Genomic_DNA"/>
</dbReference>
<dbReference type="STRING" id="57577.A0A2K3KBB5"/>
<evidence type="ECO:0000256" key="2">
    <source>
        <dbReference type="ARBA" id="ARBA00023125"/>
    </source>
</evidence>
<name>A0A2K3KBB5_TRIPR</name>
<keyword evidence="2 7" id="KW-0238">DNA-binding</keyword>
<evidence type="ECO:0000256" key="1">
    <source>
        <dbReference type="ARBA" id="ARBA00023015"/>
    </source>
</evidence>
<protein>
    <submittedName>
        <fullName evidence="7">DNA-binding protein escarola-like</fullName>
    </submittedName>
</protein>
<dbReference type="GO" id="GO:0003700">
    <property type="term" value="F:DNA-binding transcription factor activity"/>
    <property type="evidence" value="ECO:0007669"/>
    <property type="project" value="TreeGrafter"/>
</dbReference>
<dbReference type="PANTHER" id="PTHR31100">
    <property type="entry name" value="AT-HOOK MOTIF NUCLEAR-LOCALIZED PROTEIN 15"/>
    <property type="match status" value="1"/>
</dbReference>
<evidence type="ECO:0000256" key="4">
    <source>
        <dbReference type="ARBA" id="ARBA00023242"/>
    </source>
</evidence>
<feature type="non-terminal residue" evidence="7">
    <location>
        <position position="243"/>
    </location>
</feature>
<proteinExistence type="predicted"/>
<evidence type="ECO:0000256" key="5">
    <source>
        <dbReference type="SAM" id="MobiDB-lite"/>
    </source>
</evidence>
<dbReference type="PANTHER" id="PTHR31100:SF63">
    <property type="entry name" value="AT-HOOK MOTIF NUCLEAR-LOCALIZED PROTEIN"/>
    <property type="match status" value="1"/>
</dbReference>
<feature type="domain" description="PPC" evidence="6">
    <location>
        <begin position="84"/>
        <end position="228"/>
    </location>
</feature>
<dbReference type="InterPro" id="IPR005175">
    <property type="entry name" value="PPC_dom"/>
</dbReference>
<evidence type="ECO:0000313" key="7">
    <source>
        <dbReference type="EMBL" id="PNX63591.1"/>
    </source>
</evidence>
<organism evidence="7 8">
    <name type="scientific">Trifolium pratense</name>
    <name type="common">Red clover</name>
    <dbReference type="NCBI Taxonomy" id="57577"/>
    <lineage>
        <taxon>Eukaryota</taxon>
        <taxon>Viridiplantae</taxon>
        <taxon>Streptophyta</taxon>
        <taxon>Embryophyta</taxon>
        <taxon>Tracheophyta</taxon>
        <taxon>Spermatophyta</taxon>
        <taxon>Magnoliopsida</taxon>
        <taxon>eudicotyledons</taxon>
        <taxon>Gunneridae</taxon>
        <taxon>Pentapetalae</taxon>
        <taxon>rosids</taxon>
        <taxon>fabids</taxon>
        <taxon>Fabales</taxon>
        <taxon>Fabaceae</taxon>
        <taxon>Papilionoideae</taxon>
        <taxon>50 kb inversion clade</taxon>
        <taxon>NPAAA clade</taxon>
        <taxon>Hologalegina</taxon>
        <taxon>IRL clade</taxon>
        <taxon>Trifolieae</taxon>
        <taxon>Trifolium</taxon>
    </lineage>
</organism>
<dbReference type="Gene3D" id="3.30.1330.80">
    <property type="entry name" value="Hypothetical protein, similar to alpha- acetolactate decarboxylase, domain 2"/>
    <property type="match status" value="1"/>
</dbReference>
<dbReference type="GO" id="GO:0003680">
    <property type="term" value="F:minor groove of adenine-thymine-rich DNA binding"/>
    <property type="evidence" value="ECO:0007669"/>
    <property type="project" value="InterPro"/>
</dbReference>
<keyword evidence="3" id="KW-0804">Transcription</keyword>
<evidence type="ECO:0000259" key="6">
    <source>
        <dbReference type="PROSITE" id="PS51742"/>
    </source>
</evidence>
<dbReference type="Pfam" id="PF03479">
    <property type="entry name" value="PCC"/>
    <property type="match status" value="1"/>
</dbReference>
<dbReference type="PROSITE" id="PS51742">
    <property type="entry name" value="PPC"/>
    <property type="match status" value="1"/>
</dbReference>
<evidence type="ECO:0000256" key="3">
    <source>
        <dbReference type="ARBA" id="ARBA00023163"/>
    </source>
</evidence>
<gene>
    <name evidence="7" type="ORF">L195_g053580</name>
</gene>
<reference evidence="7 8" key="2">
    <citation type="journal article" date="2017" name="Front. Plant Sci.">
        <title>Gene Classification and Mining of Molecular Markers Useful in Red Clover (Trifolium pratense) Breeding.</title>
        <authorList>
            <person name="Istvanek J."/>
            <person name="Dluhosova J."/>
            <person name="Dluhos P."/>
            <person name="Patkova L."/>
            <person name="Nedelnik J."/>
            <person name="Repkova J."/>
        </authorList>
    </citation>
    <scope>NUCLEOTIDE SEQUENCE [LARGE SCALE GENOMIC DNA]</scope>
    <source>
        <strain evidence="8">cv. Tatra</strain>
        <tissue evidence="7">Young leaves</tissue>
    </source>
</reference>
<dbReference type="CDD" id="cd11378">
    <property type="entry name" value="DUF296"/>
    <property type="match status" value="1"/>
</dbReference>
<keyword evidence="4" id="KW-0539">Nucleus</keyword>
<keyword evidence="1" id="KW-0805">Transcription regulation</keyword>
<dbReference type="Proteomes" id="UP000236291">
    <property type="component" value="Unassembled WGS sequence"/>
</dbReference>
<dbReference type="GO" id="GO:0005634">
    <property type="term" value="C:nucleus"/>
    <property type="evidence" value="ECO:0007669"/>
    <property type="project" value="TreeGrafter"/>
</dbReference>
<dbReference type="InterPro" id="IPR014476">
    <property type="entry name" value="AHL15-29"/>
</dbReference>
<feature type="region of interest" description="Disordered" evidence="5">
    <location>
        <begin position="1"/>
        <end position="82"/>
    </location>
</feature>
<dbReference type="AlphaFoldDB" id="A0A2K3KBB5"/>
<dbReference type="SUPFAM" id="SSF117856">
    <property type="entry name" value="AF0104/ALDC/Ptd012-like"/>
    <property type="match status" value="1"/>
</dbReference>
<reference evidence="7 8" key="1">
    <citation type="journal article" date="2014" name="Am. J. Bot.">
        <title>Genome assembly and annotation for red clover (Trifolium pratense; Fabaceae).</title>
        <authorList>
            <person name="Istvanek J."/>
            <person name="Jaros M."/>
            <person name="Krenek A."/>
            <person name="Repkova J."/>
        </authorList>
    </citation>
    <scope>NUCLEOTIDE SEQUENCE [LARGE SCALE GENOMIC DNA]</scope>
    <source>
        <strain evidence="8">cv. Tatra</strain>
        <tissue evidence="7">Young leaves</tissue>
    </source>
</reference>
<comment type="caution">
    <text evidence="7">The sequence shown here is derived from an EMBL/GenBank/DDBJ whole genome shotgun (WGS) entry which is preliminary data.</text>
</comment>
<feature type="compositionally biased region" description="Polar residues" evidence="5">
    <location>
        <begin position="35"/>
        <end position="54"/>
    </location>
</feature>
<feature type="compositionally biased region" description="Low complexity" evidence="5">
    <location>
        <begin position="9"/>
        <end position="27"/>
    </location>
</feature>
<accession>A0A2K3KBB5</accession>
<sequence length="243" mass="25106">MAEPNMQMSLSGSSSDSDQETPYTTTTPQPPTTMVGGSSYQQTPPSANSPNRQPISPPYKKPRGRPPGSKNKPKPPLVITQDNEQAMKPVVIEVAAGTDVLEAVIQFAVRSASCLTVLSGSGTIAVATLHYPLCRSPAFTLHGPFSLMSLTGTFLYPPPPPPPPPPVSLSLPIGPSGNPNPVELMPGGMSFGITLAGLQGQVFGGIIGGKVIAGGDGVKITVSLFKNPEFHRAGGVILGADDD</sequence>
<evidence type="ECO:0000313" key="8">
    <source>
        <dbReference type="Proteomes" id="UP000236291"/>
    </source>
</evidence>